<dbReference type="SUPFAM" id="SSF56281">
    <property type="entry name" value="Metallo-hydrolase/oxidoreductase"/>
    <property type="match status" value="1"/>
</dbReference>
<name>D7CNF7_SYNLT</name>
<feature type="domain" description="Metallo-beta-lactamase" evidence="3">
    <location>
        <begin position="64"/>
        <end position="259"/>
    </location>
</feature>
<keyword evidence="5" id="KW-1185">Reference proteome</keyword>
<dbReference type="eggNOG" id="COG2333">
    <property type="taxonomic scope" value="Bacteria"/>
</dbReference>
<protein>
    <submittedName>
        <fullName evidence="4">Beta-lactamase domain protein</fullName>
    </submittedName>
</protein>
<dbReference type="RefSeq" id="WP_013175644.1">
    <property type="nucleotide sequence ID" value="NC_014220.1"/>
</dbReference>
<feature type="signal peptide" evidence="2">
    <location>
        <begin position="1"/>
        <end position="24"/>
    </location>
</feature>
<dbReference type="Gene3D" id="3.60.15.10">
    <property type="entry name" value="Ribonuclease Z/Hydroxyacylglutathione hydrolase-like"/>
    <property type="match status" value="1"/>
</dbReference>
<dbReference type="SMART" id="SM00849">
    <property type="entry name" value="Lactamase_B"/>
    <property type="match status" value="1"/>
</dbReference>
<accession>D7CNF7</accession>
<evidence type="ECO:0000256" key="1">
    <source>
        <dbReference type="SAM" id="MobiDB-lite"/>
    </source>
</evidence>
<reference evidence="4 5" key="2">
    <citation type="journal article" date="2010" name="Stand. Genomic Sci.">
        <title>Complete genome sequence of Syntrophothermus lipocalidus type strain (TGB-C1).</title>
        <authorList>
            <person name="Djao O.D."/>
            <person name="Zhang X."/>
            <person name="Lucas S."/>
            <person name="Lapidus A."/>
            <person name="Del Rio T.G."/>
            <person name="Nolan M."/>
            <person name="Tice H."/>
            <person name="Cheng J.F."/>
            <person name="Han C."/>
            <person name="Tapia R."/>
            <person name="Goodwin L."/>
            <person name="Pitluck S."/>
            <person name="Liolios K."/>
            <person name="Ivanova N."/>
            <person name="Mavromatis K."/>
            <person name="Mikhailova N."/>
            <person name="Ovchinnikova G."/>
            <person name="Pati A."/>
            <person name="Brambilla E."/>
            <person name="Chen A."/>
            <person name="Palaniappan K."/>
            <person name="Land M."/>
            <person name="Hauser L."/>
            <person name="Chang Y.J."/>
            <person name="Jeffries C.D."/>
            <person name="Rohde M."/>
            <person name="Sikorski J."/>
            <person name="Spring S."/>
            <person name="Goker M."/>
            <person name="Detter J.C."/>
            <person name="Woyke T."/>
            <person name="Bristow J."/>
            <person name="Eisen J.A."/>
            <person name="Markowitz V."/>
            <person name="Hugenholtz P."/>
            <person name="Kyrpides N.C."/>
            <person name="Klenk H.P."/>
        </authorList>
    </citation>
    <scope>NUCLEOTIDE SEQUENCE [LARGE SCALE GENOMIC DNA]</scope>
    <source>
        <strain evidence="5">DSM 12680 / TGB-C1</strain>
    </source>
</reference>
<dbReference type="STRING" id="643648.Slip_1479"/>
<gene>
    <name evidence="4" type="ordered locus">Slip_1479</name>
</gene>
<evidence type="ECO:0000313" key="4">
    <source>
        <dbReference type="EMBL" id="ADI02242.1"/>
    </source>
</evidence>
<dbReference type="HOGENOM" id="CLU_010363_0_3_9"/>
<dbReference type="Proteomes" id="UP000000378">
    <property type="component" value="Chromosome"/>
</dbReference>
<dbReference type="AlphaFoldDB" id="D7CNF7"/>
<dbReference type="InterPro" id="IPR001279">
    <property type="entry name" value="Metallo-B-lactamas"/>
</dbReference>
<proteinExistence type="predicted"/>
<evidence type="ECO:0000256" key="2">
    <source>
        <dbReference type="SAM" id="SignalP"/>
    </source>
</evidence>
<dbReference type="InterPro" id="IPR035681">
    <property type="entry name" value="ComA-like_MBL"/>
</dbReference>
<evidence type="ECO:0000259" key="3">
    <source>
        <dbReference type="SMART" id="SM00849"/>
    </source>
</evidence>
<dbReference type="PANTHER" id="PTHR30619">
    <property type="entry name" value="DNA INTERNALIZATION/COMPETENCE PROTEIN COMEC/REC2"/>
    <property type="match status" value="1"/>
</dbReference>
<feature type="chain" id="PRO_5003094436" evidence="2">
    <location>
        <begin position="25"/>
        <end position="303"/>
    </location>
</feature>
<feature type="region of interest" description="Disordered" evidence="1">
    <location>
        <begin position="26"/>
        <end position="46"/>
    </location>
</feature>
<dbReference type="PROSITE" id="PS51257">
    <property type="entry name" value="PROKAR_LIPOPROTEIN"/>
    <property type="match status" value="1"/>
</dbReference>
<dbReference type="CDD" id="cd07731">
    <property type="entry name" value="ComA-like_MBL-fold"/>
    <property type="match status" value="1"/>
</dbReference>
<dbReference type="Pfam" id="PF00753">
    <property type="entry name" value="Lactamase_B"/>
    <property type="match status" value="1"/>
</dbReference>
<sequence length="303" mass="33225">MKWLCKLLVVLVLAIALVSGCEFEKTTSDDSSQHLSTSSVWGPTADEKRPASRQLIVHFIDVGQGDCILVQFPNGKVMLIDAGDDQNAPFIVDYLREHRVRVIDYLVATHPHADHIGGLDEVIEAFDIGKVYMPRVTHTTRSFQEVLLSLQRKELAVTAAEKGVLIVKDRGVEARVLAPGASSYEDLNDYSAVIRVVYGSTAFLFTGDAGKTSEQQMIESGSDLRADVLKVAHHGSSDATTEAFLQRVSPKYAVISVGRNNDYGHPHRETLDALSRNGIQVYRTDIDGTIVFSSDGEQLAVNN</sequence>
<reference evidence="5" key="1">
    <citation type="journal article" date="2010" name="Stand. Genomic Sci.">
        <title>Complete genome sequence of Syntrophothermus lipocalidus type strain (TGB-C1T).</title>
        <authorList>
            <consortium name="US DOE Joint Genome Institute (JGI-PGF)"/>
            <person name="Djao O."/>
            <person name="Zhang X."/>
            <person name="Lucas S."/>
            <person name="Lapidus A."/>
            <person name="Glavina Del Rio T."/>
            <person name="Nolan M."/>
            <person name="Tice H."/>
            <person name="Cheng J."/>
            <person name="Han C."/>
            <person name="Tapia R."/>
            <person name="Goodwin L."/>
            <person name="Pitluck S."/>
            <person name="Liolios K."/>
            <person name="Ivanova N."/>
            <person name="Mavromatis K."/>
            <person name="Mikhailova N."/>
            <person name="Ovchinnikova G."/>
            <person name="Pati A."/>
            <person name="Brambilla E."/>
            <person name="Chen A."/>
            <person name="Palaniappan K."/>
            <person name="Land M."/>
            <person name="Hauser L."/>
            <person name="Chang Y."/>
            <person name="Jeffries C."/>
            <person name="Rohde M."/>
            <person name="Sikorski J."/>
            <person name="Spring S."/>
            <person name="Goker M."/>
            <person name="Detter J."/>
            <person name="Woyke T."/>
            <person name="Bristow J."/>
            <person name="Eisen J."/>
            <person name="Markowitz V."/>
            <person name="Hugenholtz P."/>
            <person name="Kyrpides N."/>
            <person name="Klenk H."/>
        </authorList>
    </citation>
    <scope>NUCLEOTIDE SEQUENCE [LARGE SCALE GENOMIC DNA]</scope>
    <source>
        <strain evidence="5">DSM 12680 / TGB-C1</strain>
    </source>
</reference>
<keyword evidence="2" id="KW-0732">Signal</keyword>
<dbReference type="PANTHER" id="PTHR30619:SF7">
    <property type="entry name" value="BETA-LACTAMASE DOMAIN PROTEIN"/>
    <property type="match status" value="1"/>
</dbReference>
<dbReference type="KEGG" id="slp:Slip_1479"/>
<dbReference type="InterPro" id="IPR052159">
    <property type="entry name" value="Competence_DNA_uptake"/>
</dbReference>
<dbReference type="EMBL" id="CP002048">
    <property type="protein sequence ID" value="ADI02242.1"/>
    <property type="molecule type" value="Genomic_DNA"/>
</dbReference>
<evidence type="ECO:0000313" key="5">
    <source>
        <dbReference type="Proteomes" id="UP000000378"/>
    </source>
</evidence>
<organism evidence="4 5">
    <name type="scientific">Syntrophothermus lipocalidus (strain DSM 12680 / TGB-C1)</name>
    <dbReference type="NCBI Taxonomy" id="643648"/>
    <lineage>
        <taxon>Bacteria</taxon>
        <taxon>Bacillati</taxon>
        <taxon>Bacillota</taxon>
        <taxon>Clostridia</taxon>
        <taxon>Eubacteriales</taxon>
        <taxon>Syntrophomonadaceae</taxon>
        <taxon>Syntrophothermus</taxon>
    </lineage>
</organism>
<dbReference type="InterPro" id="IPR036866">
    <property type="entry name" value="RibonucZ/Hydroxyglut_hydro"/>
</dbReference>